<sequence length="92" mass="9448">MNRTQLVDAVAADTGLSAIEAGRAVAAALDQITRAVAAGDAVTLAGFGTFERRDRAARAGRNPQTGEAIEIAATRAPAFKPAAPFRRLVADA</sequence>
<organism evidence="4 5">
    <name type="scientific">Nocardioides vastitatis</name>
    <dbReference type="NCBI Taxonomy" id="2568655"/>
    <lineage>
        <taxon>Bacteria</taxon>
        <taxon>Bacillati</taxon>
        <taxon>Actinomycetota</taxon>
        <taxon>Actinomycetes</taxon>
        <taxon>Propionibacteriales</taxon>
        <taxon>Nocardioidaceae</taxon>
        <taxon>Nocardioides</taxon>
    </lineage>
</organism>
<dbReference type="InterPro" id="IPR010992">
    <property type="entry name" value="IHF-like_DNA-bd_dom_sf"/>
</dbReference>
<dbReference type="RefSeq" id="WP_378527025.1">
    <property type="nucleotide sequence ID" value="NZ_JBHSNS010000003.1"/>
</dbReference>
<keyword evidence="2 4" id="KW-0238">DNA-binding</keyword>
<dbReference type="SMART" id="SM00411">
    <property type="entry name" value="BHL"/>
    <property type="match status" value="1"/>
</dbReference>
<evidence type="ECO:0000313" key="5">
    <source>
        <dbReference type="Proteomes" id="UP001596072"/>
    </source>
</evidence>
<dbReference type="PANTHER" id="PTHR33175:SF3">
    <property type="entry name" value="DNA-BINDING PROTEIN HU-BETA"/>
    <property type="match status" value="1"/>
</dbReference>
<dbReference type="Proteomes" id="UP001596072">
    <property type="component" value="Unassembled WGS sequence"/>
</dbReference>
<dbReference type="Pfam" id="PF00216">
    <property type="entry name" value="Bac_DNA_binding"/>
    <property type="match status" value="1"/>
</dbReference>
<dbReference type="EMBL" id="JBHSNS010000003">
    <property type="protein sequence ID" value="MFC5729089.1"/>
    <property type="molecule type" value="Genomic_DNA"/>
</dbReference>
<comment type="caution">
    <text evidence="4">The sequence shown here is derived from an EMBL/GenBank/DDBJ whole genome shotgun (WGS) entry which is preliminary data.</text>
</comment>
<dbReference type="SUPFAM" id="SSF47729">
    <property type="entry name" value="IHF-like DNA-binding proteins"/>
    <property type="match status" value="1"/>
</dbReference>
<gene>
    <name evidence="4" type="ORF">ACFPQB_09175</name>
</gene>
<dbReference type="InterPro" id="IPR020816">
    <property type="entry name" value="Histone-like_DNA-bd_CS"/>
</dbReference>
<evidence type="ECO:0000313" key="4">
    <source>
        <dbReference type="EMBL" id="MFC5729089.1"/>
    </source>
</evidence>
<name>A0ABW0ZDL4_9ACTN</name>
<accession>A0ABW0ZDL4</accession>
<dbReference type="GO" id="GO:0003677">
    <property type="term" value="F:DNA binding"/>
    <property type="evidence" value="ECO:0007669"/>
    <property type="project" value="UniProtKB-KW"/>
</dbReference>
<dbReference type="CDD" id="cd13831">
    <property type="entry name" value="HU"/>
    <property type="match status" value="1"/>
</dbReference>
<evidence type="ECO:0000256" key="1">
    <source>
        <dbReference type="ARBA" id="ARBA00023067"/>
    </source>
</evidence>
<reference evidence="5" key="1">
    <citation type="journal article" date="2019" name="Int. J. Syst. Evol. Microbiol.">
        <title>The Global Catalogue of Microorganisms (GCM) 10K type strain sequencing project: providing services to taxonomists for standard genome sequencing and annotation.</title>
        <authorList>
            <consortium name="The Broad Institute Genomics Platform"/>
            <consortium name="The Broad Institute Genome Sequencing Center for Infectious Disease"/>
            <person name="Wu L."/>
            <person name="Ma J."/>
        </authorList>
    </citation>
    <scope>NUCLEOTIDE SEQUENCE [LARGE SCALE GENOMIC DNA]</scope>
    <source>
        <strain evidence="5">YIM 94188</strain>
    </source>
</reference>
<dbReference type="PANTHER" id="PTHR33175">
    <property type="entry name" value="DNA-BINDING PROTEIN HU"/>
    <property type="match status" value="1"/>
</dbReference>
<comment type="similarity">
    <text evidence="3">Belongs to the bacterial histone-like protein family.</text>
</comment>
<keyword evidence="5" id="KW-1185">Reference proteome</keyword>
<dbReference type="PROSITE" id="PS00045">
    <property type="entry name" value="HISTONE_LIKE"/>
    <property type="match status" value="1"/>
</dbReference>
<keyword evidence="1" id="KW-0226">DNA condensation</keyword>
<dbReference type="Gene3D" id="4.10.520.10">
    <property type="entry name" value="IHF-like DNA-binding proteins"/>
    <property type="match status" value="1"/>
</dbReference>
<dbReference type="InterPro" id="IPR000119">
    <property type="entry name" value="Hist_DNA-bd"/>
</dbReference>
<proteinExistence type="inferred from homology"/>
<dbReference type="PRINTS" id="PR01727">
    <property type="entry name" value="DNABINDINGHU"/>
</dbReference>
<evidence type="ECO:0000256" key="2">
    <source>
        <dbReference type="ARBA" id="ARBA00023125"/>
    </source>
</evidence>
<protein>
    <submittedName>
        <fullName evidence="4">HU family DNA-binding protein</fullName>
    </submittedName>
</protein>
<evidence type="ECO:0000256" key="3">
    <source>
        <dbReference type="RuleBase" id="RU003939"/>
    </source>
</evidence>